<dbReference type="EMBL" id="AJWK01016305">
    <property type="status" value="NOT_ANNOTATED_CDS"/>
    <property type="molecule type" value="Genomic_DNA"/>
</dbReference>
<sequence length="69" mass="7660">MPTPVLNESNNSSSHEIIVKTAYNGQKMITYISESITFDELCEEIRGMCQFSPDQVNQGVFKSSGASLR</sequence>
<proteinExistence type="predicted"/>
<accession>A0A1B0CKH7</accession>
<dbReference type="VEuPathDB" id="VectorBase:LLOJ005114"/>
<dbReference type="Gene3D" id="3.10.20.90">
    <property type="entry name" value="Phosphatidylinositol 3-kinase Catalytic Subunit, Chain A, domain 1"/>
    <property type="match status" value="1"/>
</dbReference>
<evidence type="ECO:0000313" key="2">
    <source>
        <dbReference type="Proteomes" id="UP000092461"/>
    </source>
</evidence>
<name>A0A1B0CKH7_LUTLO</name>
<dbReference type="Proteomes" id="UP000092461">
    <property type="component" value="Unassembled WGS sequence"/>
</dbReference>
<dbReference type="EnsemblMetazoa" id="LLOJ005114-RA">
    <property type="protein sequence ID" value="LLOJ005114-PA"/>
    <property type="gene ID" value="LLOJ005114"/>
</dbReference>
<keyword evidence="2" id="KW-1185">Reference proteome</keyword>
<reference evidence="1" key="1">
    <citation type="submission" date="2020-05" db="UniProtKB">
        <authorList>
            <consortium name="EnsemblMetazoa"/>
        </authorList>
    </citation>
    <scope>IDENTIFICATION</scope>
    <source>
        <strain evidence="1">Jacobina</strain>
    </source>
</reference>
<protein>
    <recommendedName>
        <fullName evidence="3">PB1 domain-containing protein</fullName>
    </recommendedName>
</protein>
<dbReference type="VEuPathDB" id="VectorBase:LLONM1_007450"/>
<organism evidence="1 2">
    <name type="scientific">Lutzomyia longipalpis</name>
    <name type="common">Sand fly</name>
    <dbReference type="NCBI Taxonomy" id="7200"/>
    <lineage>
        <taxon>Eukaryota</taxon>
        <taxon>Metazoa</taxon>
        <taxon>Ecdysozoa</taxon>
        <taxon>Arthropoda</taxon>
        <taxon>Hexapoda</taxon>
        <taxon>Insecta</taxon>
        <taxon>Pterygota</taxon>
        <taxon>Neoptera</taxon>
        <taxon>Endopterygota</taxon>
        <taxon>Diptera</taxon>
        <taxon>Nematocera</taxon>
        <taxon>Psychodoidea</taxon>
        <taxon>Psychodidae</taxon>
        <taxon>Lutzomyia</taxon>
        <taxon>Lutzomyia</taxon>
    </lineage>
</organism>
<evidence type="ECO:0008006" key="3">
    <source>
        <dbReference type="Google" id="ProtNLM"/>
    </source>
</evidence>
<evidence type="ECO:0000313" key="1">
    <source>
        <dbReference type="EnsemblMetazoa" id="LLOJ005114-PA"/>
    </source>
</evidence>
<dbReference type="SUPFAM" id="SSF54277">
    <property type="entry name" value="CAD &amp; PB1 domains"/>
    <property type="match status" value="1"/>
</dbReference>
<dbReference type="AlphaFoldDB" id="A0A1B0CKH7"/>